<name>A0AAD5UTB0_9APHY</name>
<comment type="caution">
    <text evidence="3">The sequence shown here is derived from an EMBL/GenBank/DDBJ whole genome shotgun (WGS) entry which is preliminary data.</text>
</comment>
<keyword evidence="2" id="KW-0812">Transmembrane</keyword>
<evidence type="ECO:0000256" key="1">
    <source>
        <dbReference type="SAM" id="MobiDB-lite"/>
    </source>
</evidence>
<keyword evidence="2" id="KW-0472">Membrane</keyword>
<organism evidence="3 4">
    <name type="scientific">Meripilus lineatus</name>
    <dbReference type="NCBI Taxonomy" id="2056292"/>
    <lineage>
        <taxon>Eukaryota</taxon>
        <taxon>Fungi</taxon>
        <taxon>Dikarya</taxon>
        <taxon>Basidiomycota</taxon>
        <taxon>Agaricomycotina</taxon>
        <taxon>Agaricomycetes</taxon>
        <taxon>Polyporales</taxon>
        <taxon>Meripilaceae</taxon>
        <taxon>Meripilus</taxon>
    </lineage>
</organism>
<evidence type="ECO:0000313" key="3">
    <source>
        <dbReference type="EMBL" id="KAJ3477102.1"/>
    </source>
</evidence>
<feature type="compositionally biased region" description="Low complexity" evidence="1">
    <location>
        <begin position="168"/>
        <end position="177"/>
    </location>
</feature>
<dbReference type="Proteomes" id="UP001212997">
    <property type="component" value="Unassembled WGS sequence"/>
</dbReference>
<gene>
    <name evidence="3" type="ORF">NLI96_g10696</name>
</gene>
<evidence type="ECO:0000313" key="4">
    <source>
        <dbReference type="Proteomes" id="UP001212997"/>
    </source>
</evidence>
<keyword evidence="4" id="KW-1185">Reference proteome</keyword>
<sequence length="227" mass="24260">MDKNDKFNHSKLFEKLYHGAGADADLSLQYVALNVINAAIGLSLVSDNTTSTSSPNSRASTHVDLIVGVTVAAIVVLLAILVGLIFWRNRRGHGTSELHSRKSARELHPDIGHIEPFLPEAPSTVAPTETPQHLPPGKVGLSLVQTDNYTDPAVQSGGLLSRSEVADSGGLSMGSGLHSRHDTPVEGDTIDPSRISQLIRTLNQALARNPLVQVNEESPPAYSAQER</sequence>
<accession>A0AAD5UTB0</accession>
<feature type="region of interest" description="Disordered" evidence="1">
    <location>
        <begin position="165"/>
        <end position="190"/>
    </location>
</feature>
<dbReference type="AlphaFoldDB" id="A0AAD5UTB0"/>
<keyword evidence="2" id="KW-1133">Transmembrane helix</keyword>
<evidence type="ECO:0000256" key="2">
    <source>
        <dbReference type="SAM" id="Phobius"/>
    </source>
</evidence>
<protein>
    <submittedName>
        <fullName evidence="3">Uncharacterized protein</fullName>
    </submittedName>
</protein>
<feature type="transmembrane region" description="Helical" evidence="2">
    <location>
        <begin position="65"/>
        <end position="87"/>
    </location>
</feature>
<dbReference type="EMBL" id="JANAWD010000631">
    <property type="protein sequence ID" value="KAJ3477102.1"/>
    <property type="molecule type" value="Genomic_DNA"/>
</dbReference>
<proteinExistence type="predicted"/>
<reference evidence="3" key="1">
    <citation type="submission" date="2022-07" db="EMBL/GenBank/DDBJ databases">
        <title>Genome Sequence of Physisporinus lineatus.</title>
        <authorList>
            <person name="Buettner E."/>
        </authorList>
    </citation>
    <scope>NUCLEOTIDE SEQUENCE</scope>
    <source>
        <strain evidence="3">VT162</strain>
    </source>
</reference>